<feature type="chain" id="PRO_5015149381" evidence="1">
    <location>
        <begin position="21"/>
        <end position="179"/>
    </location>
</feature>
<dbReference type="OrthoDB" id="3775566at2759"/>
<dbReference type="AlphaFoldDB" id="A0A2P5HE95"/>
<proteinExistence type="predicted"/>
<comment type="caution">
    <text evidence="2">The sequence shown here is derived from an EMBL/GenBank/DDBJ whole genome shotgun (WGS) entry which is preliminary data.</text>
</comment>
<dbReference type="InParanoid" id="A0A2P5HE95"/>
<feature type="signal peptide" evidence="1">
    <location>
        <begin position="1"/>
        <end position="20"/>
    </location>
</feature>
<evidence type="ECO:0000313" key="3">
    <source>
        <dbReference type="Proteomes" id="UP000094444"/>
    </source>
</evidence>
<organism evidence="2 3">
    <name type="scientific">Diaporthe helianthi</name>
    <dbReference type="NCBI Taxonomy" id="158607"/>
    <lineage>
        <taxon>Eukaryota</taxon>
        <taxon>Fungi</taxon>
        <taxon>Dikarya</taxon>
        <taxon>Ascomycota</taxon>
        <taxon>Pezizomycotina</taxon>
        <taxon>Sordariomycetes</taxon>
        <taxon>Sordariomycetidae</taxon>
        <taxon>Diaporthales</taxon>
        <taxon>Diaporthaceae</taxon>
        <taxon>Diaporthe</taxon>
    </lineage>
</organism>
<name>A0A2P5HE95_DIAHE</name>
<evidence type="ECO:0000256" key="1">
    <source>
        <dbReference type="SAM" id="SignalP"/>
    </source>
</evidence>
<evidence type="ECO:0000313" key="2">
    <source>
        <dbReference type="EMBL" id="POS68576.1"/>
    </source>
</evidence>
<dbReference type="Proteomes" id="UP000094444">
    <property type="component" value="Unassembled WGS sequence"/>
</dbReference>
<gene>
    <name evidence="2" type="ORF">DHEL01_v213030</name>
</gene>
<sequence>MFTSVRNIFAVAALLPLASSNVLGGLGTISVLNSSSFMTATPDQTIGCIDASGRLVMDSCATFEYRDTYPSGIFSSAGNCSFSDSSQPANTDSRYGSGSYAWSCWTHEAKVTDQVYTIDGFAYPFLCQGDTSCYFDIPSAPSKESQQLPLWKYTWGSAQPGITPGHLKALLLWEPVPPS</sequence>
<dbReference type="EMBL" id="MAVT02003927">
    <property type="protein sequence ID" value="POS68576.1"/>
    <property type="molecule type" value="Genomic_DNA"/>
</dbReference>
<accession>A0A2P5HE95</accession>
<keyword evidence="1" id="KW-0732">Signal</keyword>
<reference evidence="2" key="1">
    <citation type="submission" date="2017-09" db="EMBL/GenBank/DDBJ databases">
        <title>Polyketide synthases of a Diaporthe helianthi virulent isolate.</title>
        <authorList>
            <person name="Baroncelli R."/>
        </authorList>
    </citation>
    <scope>NUCLEOTIDE SEQUENCE [LARGE SCALE GENOMIC DNA]</scope>
    <source>
        <strain evidence="2">7/96</strain>
    </source>
</reference>
<protein>
    <submittedName>
        <fullName evidence="2">Uncharacterized protein</fullName>
    </submittedName>
</protein>
<keyword evidence="3" id="KW-1185">Reference proteome</keyword>